<evidence type="ECO:0000313" key="9">
    <source>
        <dbReference type="EMBL" id="KKB57090.1"/>
    </source>
</evidence>
<comment type="caution">
    <text evidence="9">The sequence shown here is derived from an EMBL/GenBank/DDBJ whole genome shotgun (WGS) entry which is preliminary data.</text>
</comment>
<gene>
    <name evidence="9" type="ORF">HMPREF1535_01742</name>
</gene>
<dbReference type="GO" id="GO:0005975">
    <property type="term" value="P:carbohydrate metabolic process"/>
    <property type="evidence" value="ECO:0007669"/>
    <property type="project" value="InterPro"/>
</dbReference>
<protein>
    <recommendedName>
        <fullName evidence="2">alpha-L-rhamnosidase</fullName>
        <ecNumber evidence="2">3.2.1.40</ecNumber>
    </recommendedName>
</protein>
<evidence type="ECO:0000256" key="2">
    <source>
        <dbReference type="ARBA" id="ARBA00012652"/>
    </source>
</evidence>
<evidence type="ECO:0000259" key="7">
    <source>
        <dbReference type="Pfam" id="PF17389"/>
    </source>
</evidence>
<evidence type="ECO:0000259" key="6">
    <source>
        <dbReference type="Pfam" id="PF08531"/>
    </source>
</evidence>
<dbReference type="Gene3D" id="2.60.420.10">
    <property type="entry name" value="Maltose phosphorylase, domain 3"/>
    <property type="match status" value="1"/>
</dbReference>
<dbReference type="Gene3D" id="2.60.40.10">
    <property type="entry name" value="Immunoglobulins"/>
    <property type="match status" value="1"/>
</dbReference>
<sequence>MKNRRSFHISILLSLFSLAMFAKGSFSVYNLKCEQETNPLGIEKLQPRFSWQINAEERNFEQAAWQILVADTPEALDNENGTIWNSRKVNSPASILVPFNGKGLEAGQTYFWKVRIWDKQGNASPWSPANQFNIGLLSEKDWSNAKWIALEKDRKEEIITTGIHAPLVENAIGDKKTGTYRLPQFRKEFAVNKQLKRAIAYVSGLGHFDMFLNGTKIGDNFLDPGWTKYDKCALYVSFDITEHLQQGNNAVGVMLGNGFFNIPRERYYKILTSYGAPKLIMKIQLEYTDGSTQHIVSDTDWKVTESPITFSSIYGGEEYDASKEQEGWKQPGFNDTDWNKAINSNWKTALISQRIPPLKVRDRIPTIRLLQTEKGDWVYDLGQNFSGILQLKVRATDRHPVKLYPAELLNPDNSINQSASGAPFYFTYIPEGGNRTASWQPQFTYYGFRYVQVEGAVPSGQPNPEGLPEIIDITGLHTCNSADEAGKFSCSNEMFNKIYNLIDWSVRSNMASVLTDCPHREKLGWLEVAHLMQYSIQYRYNMARFYEKVMNDMRSTQAENGQIATTTPELVEFEGGFKDTPEWGSAFIISPWYVYQWYGDKQLIEKNYPDMQRYLDYLLSKSDNYIISYGLGDWYDIGPNHPGESQLTSNGVTATAIFYYNTVIMQQIASLLNKSADADKYAEQASRIKEAFNTTFWNKSTRKYDRDSQAANAIALYTGLVEPHNKEQVFNNLIADIRNRNNALTAGDVGYRYVLRALEENNASDVIYDMNCKYDVPGYGWQLAHGATSLTESWQAYGFVSNNHCMLGHLMEWLFSGLGGIRQEKGSVAFKNIVIKPEPAGDIRDADTSYESPYGLIHSSWKDDKETFSLRVEIPANSSASIYLPANAPGQISESGIPLQEIKGMKFSAPVNGRIKVETGSGIYNFIVEK</sequence>
<dbReference type="InterPro" id="IPR035396">
    <property type="entry name" value="Bac_rhamnosid6H"/>
</dbReference>
<feature type="domain" description="Alpha-L-rhamnosidase C-terminal" evidence="8">
    <location>
        <begin position="820"/>
        <end position="894"/>
    </location>
</feature>
<feature type="domain" description="Alpha-L-rhamnosidase six-hairpin glycosidase" evidence="7">
    <location>
        <begin position="484"/>
        <end position="816"/>
    </location>
</feature>
<dbReference type="Pfam" id="PF05592">
    <property type="entry name" value="Bac_rhamnosid"/>
    <property type="match status" value="1"/>
</dbReference>
<feature type="signal peptide" evidence="4">
    <location>
        <begin position="1"/>
        <end position="22"/>
    </location>
</feature>
<dbReference type="InterPro" id="IPR016007">
    <property type="entry name" value="Alpha_rhamnosid"/>
</dbReference>
<proteinExistence type="predicted"/>
<dbReference type="Pfam" id="PF17389">
    <property type="entry name" value="Bac_rhamnosid6H"/>
    <property type="match status" value="1"/>
</dbReference>
<dbReference type="InterPro" id="IPR012341">
    <property type="entry name" value="6hp_glycosidase-like_sf"/>
</dbReference>
<reference evidence="9 10" key="1">
    <citation type="submission" date="2013-04" db="EMBL/GenBank/DDBJ databases">
        <title>The Genome Sequence of Parabacteroides goldsteinii DSM 19448.</title>
        <authorList>
            <consortium name="The Broad Institute Genomics Platform"/>
            <person name="Earl A."/>
            <person name="Ward D."/>
            <person name="Feldgarden M."/>
            <person name="Gevers D."/>
            <person name="Martens E."/>
            <person name="Sakamoto M."/>
            <person name="Benno Y."/>
            <person name="Song Y."/>
            <person name="Liu C."/>
            <person name="Lee J."/>
            <person name="Bolanos M."/>
            <person name="Vaisanen M.L."/>
            <person name="Finegold S.M."/>
            <person name="Walker B."/>
            <person name="Young S."/>
            <person name="Zeng Q."/>
            <person name="Gargeya S."/>
            <person name="Fitzgerald M."/>
            <person name="Haas B."/>
            <person name="Abouelleil A."/>
            <person name="Allen A.W."/>
            <person name="Alvarado L."/>
            <person name="Arachchi H.M."/>
            <person name="Berlin A.M."/>
            <person name="Chapman S.B."/>
            <person name="Gainer-Dewar J."/>
            <person name="Goldberg J."/>
            <person name="Griggs A."/>
            <person name="Gujja S."/>
            <person name="Hansen M."/>
            <person name="Howarth C."/>
            <person name="Imamovic A."/>
            <person name="Ireland A."/>
            <person name="Larimer J."/>
            <person name="McCowan C."/>
            <person name="Murphy C."/>
            <person name="Pearson M."/>
            <person name="Poon T.W."/>
            <person name="Priest M."/>
            <person name="Roberts A."/>
            <person name="Saif S."/>
            <person name="Shea T."/>
            <person name="Sisk P."/>
            <person name="Sykes S."/>
            <person name="Wortman J."/>
            <person name="Nusbaum C."/>
            <person name="Birren B."/>
        </authorList>
    </citation>
    <scope>NUCLEOTIDE SEQUENCE [LARGE SCALE GENOMIC DNA]</scope>
    <source>
        <strain evidence="9 10">DSM 19448</strain>
    </source>
</reference>
<keyword evidence="4" id="KW-0732">Signal</keyword>
<dbReference type="Proteomes" id="UP000033047">
    <property type="component" value="Unassembled WGS sequence"/>
</dbReference>
<dbReference type="Pfam" id="PF25788">
    <property type="entry name" value="Ig_Rha78A_N"/>
    <property type="match status" value="1"/>
</dbReference>
<dbReference type="SUPFAM" id="SSF48208">
    <property type="entry name" value="Six-hairpin glycosidases"/>
    <property type="match status" value="1"/>
</dbReference>
<feature type="chain" id="PRO_5002490003" description="alpha-L-rhamnosidase" evidence="4">
    <location>
        <begin position="23"/>
        <end position="930"/>
    </location>
</feature>
<dbReference type="EC" id="3.2.1.40" evidence="2"/>
<feature type="domain" description="Alpha-L-rhamnosidase concanavalin-like" evidence="5">
    <location>
        <begin position="371"/>
        <end position="458"/>
    </location>
</feature>
<accession>A0A0F5JHQ2</accession>
<feature type="domain" description="Bacterial alpha-L-rhamnosidase N-terminal" evidence="6">
    <location>
        <begin position="193"/>
        <end position="361"/>
    </location>
</feature>
<dbReference type="GO" id="GO:0030596">
    <property type="term" value="F:alpha-L-rhamnosidase activity"/>
    <property type="evidence" value="ECO:0007669"/>
    <property type="project" value="UniProtKB-EC"/>
</dbReference>
<dbReference type="PANTHER" id="PTHR33307:SF11">
    <property type="entry name" value="ALPHA-L-RHAMNOSIDASE"/>
    <property type="match status" value="1"/>
</dbReference>
<comment type="catalytic activity">
    <reaction evidence="1">
        <text>Hydrolysis of terminal non-reducing alpha-L-rhamnose residues in alpha-L-rhamnosides.</text>
        <dbReference type="EC" id="3.2.1.40"/>
    </reaction>
</comment>
<dbReference type="PANTHER" id="PTHR33307">
    <property type="entry name" value="ALPHA-RHAMNOSIDASE (EUROFUNG)"/>
    <property type="match status" value="1"/>
</dbReference>
<dbReference type="InterPro" id="IPR035398">
    <property type="entry name" value="Bac_rhamnosid_C"/>
</dbReference>
<dbReference type="STRING" id="927665.HMPREF1535_01742"/>
<dbReference type="InterPro" id="IPR008902">
    <property type="entry name" value="Rhamnosid_concanavalin"/>
</dbReference>
<dbReference type="PATRIC" id="fig|927665.4.peg.1781"/>
<dbReference type="InterPro" id="IPR008928">
    <property type="entry name" value="6-hairpin_glycosidase_sf"/>
</dbReference>
<dbReference type="Gene3D" id="2.60.120.260">
    <property type="entry name" value="Galactose-binding domain-like"/>
    <property type="match status" value="2"/>
</dbReference>
<keyword evidence="3" id="KW-0378">Hydrolase</keyword>
<evidence type="ECO:0000259" key="5">
    <source>
        <dbReference type="Pfam" id="PF05592"/>
    </source>
</evidence>
<evidence type="ECO:0000256" key="3">
    <source>
        <dbReference type="ARBA" id="ARBA00022801"/>
    </source>
</evidence>
<dbReference type="PIRSF" id="PIRSF010631">
    <property type="entry name" value="A-rhamnsds"/>
    <property type="match status" value="1"/>
</dbReference>
<evidence type="ECO:0000256" key="4">
    <source>
        <dbReference type="SAM" id="SignalP"/>
    </source>
</evidence>
<dbReference type="AlphaFoldDB" id="A0A0F5JHQ2"/>
<evidence type="ECO:0000313" key="10">
    <source>
        <dbReference type="Proteomes" id="UP000033047"/>
    </source>
</evidence>
<name>A0A0F5JHQ2_9BACT</name>
<dbReference type="Pfam" id="PF17390">
    <property type="entry name" value="Bac_rhamnosid_C"/>
    <property type="match status" value="1"/>
</dbReference>
<dbReference type="HOGENOM" id="CLU_002926_1_1_10"/>
<dbReference type="EMBL" id="AQHV01000010">
    <property type="protein sequence ID" value="KKB57090.1"/>
    <property type="molecule type" value="Genomic_DNA"/>
</dbReference>
<dbReference type="Pfam" id="PF08531">
    <property type="entry name" value="Bac_rhamnosid_N"/>
    <property type="match status" value="1"/>
</dbReference>
<dbReference type="InterPro" id="IPR013783">
    <property type="entry name" value="Ig-like_fold"/>
</dbReference>
<evidence type="ECO:0000259" key="8">
    <source>
        <dbReference type="Pfam" id="PF17390"/>
    </source>
</evidence>
<dbReference type="RefSeq" id="WP_046145857.1">
    <property type="nucleotide sequence ID" value="NZ_KQ033912.1"/>
</dbReference>
<organism evidence="9 10">
    <name type="scientific">Parabacteroides goldsteinii DSM 19448 = WAL 12034</name>
    <dbReference type="NCBI Taxonomy" id="927665"/>
    <lineage>
        <taxon>Bacteria</taxon>
        <taxon>Pseudomonadati</taxon>
        <taxon>Bacteroidota</taxon>
        <taxon>Bacteroidia</taxon>
        <taxon>Bacteroidales</taxon>
        <taxon>Tannerellaceae</taxon>
        <taxon>Parabacteroides</taxon>
    </lineage>
</organism>
<dbReference type="InterPro" id="IPR013737">
    <property type="entry name" value="Bac_rhamnosid_N"/>
</dbReference>
<dbReference type="Gene3D" id="1.50.10.10">
    <property type="match status" value="1"/>
</dbReference>
<evidence type="ECO:0000256" key="1">
    <source>
        <dbReference type="ARBA" id="ARBA00001445"/>
    </source>
</evidence>